<feature type="domain" description="HAMP" evidence="5">
    <location>
        <begin position="308"/>
        <end position="360"/>
    </location>
</feature>
<dbReference type="RefSeq" id="WP_344799241.1">
    <property type="nucleotide sequence ID" value="NZ_BAABBN010000007.1"/>
</dbReference>
<dbReference type="Gene3D" id="3.30.70.270">
    <property type="match status" value="1"/>
</dbReference>
<comment type="caution">
    <text evidence="7">The sequence shown here is derived from an EMBL/GenBank/DDBJ whole genome shotgun (WGS) entry which is preliminary data.</text>
</comment>
<evidence type="ECO:0000256" key="1">
    <source>
        <dbReference type="ARBA" id="ARBA00012528"/>
    </source>
</evidence>
<dbReference type="EMBL" id="BAABBN010000007">
    <property type="protein sequence ID" value="GAA3930245.1"/>
    <property type="molecule type" value="Genomic_DNA"/>
</dbReference>
<keyword evidence="4" id="KW-0812">Transmembrane</keyword>
<dbReference type="SMART" id="SM00267">
    <property type="entry name" value="GGDEF"/>
    <property type="match status" value="1"/>
</dbReference>
<dbReference type="CDD" id="cd06225">
    <property type="entry name" value="HAMP"/>
    <property type="match status" value="1"/>
</dbReference>
<dbReference type="Proteomes" id="UP001501565">
    <property type="component" value="Unassembled WGS sequence"/>
</dbReference>
<gene>
    <name evidence="7" type="ORF">GCM10022277_28670</name>
</gene>
<evidence type="ECO:0000256" key="4">
    <source>
        <dbReference type="SAM" id="Phobius"/>
    </source>
</evidence>
<evidence type="ECO:0000313" key="7">
    <source>
        <dbReference type="EMBL" id="GAA3930245.1"/>
    </source>
</evidence>
<dbReference type="SUPFAM" id="SSF55073">
    <property type="entry name" value="Nucleotide cyclase"/>
    <property type="match status" value="1"/>
</dbReference>
<dbReference type="SUPFAM" id="SSF158472">
    <property type="entry name" value="HAMP domain-like"/>
    <property type="match status" value="1"/>
</dbReference>
<evidence type="ECO:0000259" key="6">
    <source>
        <dbReference type="PROSITE" id="PS50887"/>
    </source>
</evidence>
<dbReference type="InterPro" id="IPR050469">
    <property type="entry name" value="Diguanylate_Cyclase"/>
</dbReference>
<dbReference type="SMART" id="SM00304">
    <property type="entry name" value="HAMP"/>
    <property type="match status" value="1"/>
</dbReference>
<dbReference type="InterPro" id="IPR003660">
    <property type="entry name" value="HAMP_dom"/>
</dbReference>
<dbReference type="PANTHER" id="PTHR45138:SF9">
    <property type="entry name" value="DIGUANYLATE CYCLASE DGCM-RELATED"/>
    <property type="match status" value="1"/>
</dbReference>
<dbReference type="Pfam" id="PF00990">
    <property type="entry name" value="GGDEF"/>
    <property type="match status" value="1"/>
</dbReference>
<protein>
    <recommendedName>
        <fullName evidence="1">diguanylate cyclase</fullName>
        <ecNumber evidence="1">2.7.7.65</ecNumber>
    </recommendedName>
</protein>
<reference evidence="8" key="1">
    <citation type="journal article" date="2019" name="Int. J. Syst. Evol. Microbiol.">
        <title>The Global Catalogue of Microorganisms (GCM) 10K type strain sequencing project: providing services to taxonomists for standard genome sequencing and annotation.</title>
        <authorList>
            <consortium name="The Broad Institute Genomics Platform"/>
            <consortium name="The Broad Institute Genome Sequencing Center for Infectious Disease"/>
            <person name="Wu L."/>
            <person name="Ma J."/>
        </authorList>
    </citation>
    <scope>NUCLEOTIDE SEQUENCE [LARGE SCALE GENOMIC DNA]</scope>
    <source>
        <strain evidence="8">JCM 17551</strain>
    </source>
</reference>
<organism evidence="7 8">
    <name type="scientific">Litoribacillus peritrichatus</name>
    <dbReference type="NCBI Taxonomy" id="718191"/>
    <lineage>
        <taxon>Bacteria</taxon>
        <taxon>Pseudomonadati</taxon>
        <taxon>Pseudomonadota</taxon>
        <taxon>Gammaproteobacteria</taxon>
        <taxon>Oceanospirillales</taxon>
        <taxon>Oceanospirillaceae</taxon>
        <taxon>Litoribacillus</taxon>
    </lineage>
</organism>
<dbReference type="PROSITE" id="PS50885">
    <property type="entry name" value="HAMP"/>
    <property type="match status" value="1"/>
</dbReference>
<evidence type="ECO:0000313" key="8">
    <source>
        <dbReference type="Proteomes" id="UP001501565"/>
    </source>
</evidence>
<feature type="coiled-coil region" evidence="3">
    <location>
        <begin position="352"/>
        <end position="386"/>
    </location>
</feature>
<evidence type="ECO:0000256" key="3">
    <source>
        <dbReference type="SAM" id="Coils"/>
    </source>
</evidence>
<keyword evidence="4" id="KW-1133">Transmembrane helix</keyword>
<dbReference type="CDD" id="cd01949">
    <property type="entry name" value="GGDEF"/>
    <property type="match status" value="1"/>
</dbReference>
<proteinExistence type="predicted"/>
<dbReference type="NCBIfam" id="TIGR00254">
    <property type="entry name" value="GGDEF"/>
    <property type="match status" value="1"/>
</dbReference>
<evidence type="ECO:0000259" key="5">
    <source>
        <dbReference type="PROSITE" id="PS50885"/>
    </source>
</evidence>
<sequence length="552" mass="62306">MRLKHVLILAFILLSSVPMLLSLQYLNSFTASQYERQTEEQLSALSLIAKKRIESVLDRVKDNIALITSRTQMRISLDQWNNARDVKARNKVHKIINDAKVGLTKLHSISIYDNKGVLVTATADTPNGHQINIPVDKILPSIKLLKRNDQLLMLGIDRLLLNNKVIGYVKVALFADFIVELVNDRTGLGVTGEWLVAQRHDSGDALFVAPLKYDHDAAFKRRVSKEKIDIPITQALLGNERIMRHAPDYAGNLVIASTRYLSELDWGLVVKIEEDEVSQLMNKTKTVIYVSEVIIIIMAVLMGVGVSFYISNPLEKLASHTNKVAQGQFEQYPRSQTWKEVRDLTEHFNYMISSMKELNENLNAKVAERTKELADLNLQLTELSTRDPLTGLHNRRFLSEKLSEEVSRAKRYSSPLTLVILDVDHFKQVNDTWGHDVGDQALKIISSHLSSVIRESDVLARYGGEEFCILLPATEEEQARKFLDRIRMDIEYLKIGSGEKCFSVTCSFGIAKLDDDDTESSLTKKADLALYQAKSDGRNCIRCYSIDDIGGA</sequence>
<keyword evidence="8" id="KW-1185">Reference proteome</keyword>
<evidence type="ECO:0000256" key="2">
    <source>
        <dbReference type="ARBA" id="ARBA00034247"/>
    </source>
</evidence>
<keyword evidence="3" id="KW-0175">Coiled coil</keyword>
<comment type="catalytic activity">
    <reaction evidence="2">
        <text>2 GTP = 3',3'-c-di-GMP + 2 diphosphate</text>
        <dbReference type="Rhea" id="RHEA:24898"/>
        <dbReference type="ChEBI" id="CHEBI:33019"/>
        <dbReference type="ChEBI" id="CHEBI:37565"/>
        <dbReference type="ChEBI" id="CHEBI:58805"/>
        <dbReference type="EC" id="2.7.7.65"/>
    </reaction>
</comment>
<feature type="transmembrane region" description="Helical" evidence="4">
    <location>
        <begin position="287"/>
        <end position="310"/>
    </location>
</feature>
<feature type="domain" description="GGDEF" evidence="6">
    <location>
        <begin position="414"/>
        <end position="546"/>
    </location>
</feature>
<dbReference type="PROSITE" id="PS50887">
    <property type="entry name" value="GGDEF"/>
    <property type="match status" value="1"/>
</dbReference>
<accession>A0ABP7MUM4</accession>
<dbReference type="PANTHER" id="PTHR45138">
    <property type="entry name" value="REGULATORY COMPONENTS OF SENSORY TRANSDUCTION SYSTEM"/>
    <property type="match status" value="1"/>
</dbReference>
<keyword evidence="4" id="KW-0472">Membrane</keyword>
<dbReference type="InterPro" id="IPR029787">
    <property type="entry name" value="Nucleotide_cyclase"/>
</dbReference>
<name>A0ABP7MUM4_9GAMM</name>
<dbReference type="Gene3D" id="6.10.340.10">
    <property type="match status" value="1"/>
</dbReference>
<dbReference type="EC" id="2.7.7.65" evidence="1"/>
<dbReference type="InterPro" id="IPR000160">
    <property type="entry name" value="GGDEF_dom"/>
</dbReference>
<dbReference type="InterPro" id="IPR043128">
    <property type="entry name" value="Rev_trsase/Diguanyl_cyclase"/>
</dbReference>